<comment type="caution">
    <text evidence="1">The sequence shown here is derived from an EMBL/GenBank/DDBJ whole genome shotgun (WGS) entry which is preliminary data.</text>
</comment>
<name>I0YR12_COCSC</name>
<dbReference type="AlphaFoldDB" id="I0YR12"/>
<gene>
    <name evidence="1" type="ORF">COCSUDRAFT_33908</name>
</gene>
<dbReference type="Proteomes" id="UP000007264">
    <property type="component" value="Unassembled WGS sequence"/>
</dbReference>
<accession>I0YR12</accession>
<evidence type="ECO:0000313" key="1">
    <source>
        <dbReference type="EMBL" id="EIE20831.1"/>
    </source>
</evidence>
<dbReference type="GeneID" id="17038810"/>
<dbReference type="KEGG" id="csl:COCSUDRAFT_33908"/>
<protein>
    <submittedName>
        <fullName evidence="1">Uncharacterized protein</fullName>
    </submittedName>
</protein>
<keyword evidence="2" id="KW-1185">Reference proteome</keyword>
<dbReference type="RefSeq" id="XP_005645375.1">
    <property type="nucleotide sequence ID" value="XM_005645318.1"/>
</dbReference>
<proteinExistence type="predicted"/>
<reference evidence="1 2" key="1">
    <citation type="journal article" date="2012" name="Genome Biol.">
        <title>The genome of the polar eukaryotic microalga coccomyxa subellipsoidea reveals traits of cold adaptation.</title>
        <authorList>
            <person name="Blanc G."/>
            <person name="Agarkova I."/>
            <person name="Grimwood J."/>
            <person name="Kuo A."/>
            <person name="Brueggeman A."/>
            <person name="Dunigan D."/>
            <person name="Gurnon J."/>
            <person name="Ladunga I."/>
            <person name="Lindquist E."/>
            <person name="Lucas S."/>
            <person name="Pangilinan J."/>
            <person name="Proschold T."/>
            <person name="Salamov A."/>
            <person name="Schmutz J."/>
            <person name="Weeks D."/>
            <person name="Yamada T."/>
            <person name="Claverie J.M."/>
            <person name="Grigoriev I."/>
            <person name="Van Etten J."/>
            <person name="Lomsadze A."/>
            <person name="Borodovsky M."/>
        </authorList>
    </citation>
    <scope>NUCLEOTIDE SEQUENCE [LARGE SCALE GENOMIC DNA]</scope>
    <source>
        <strain evidence="1 2">C-169</strain>
    </source>
</reference>
<evidence type="ECO:0000313" key="2">
    <source>
        <dbReference type="Proteomes" id="UP000007264"/>
    </source>
</evidence>
<organism evidence="1 2">
    <name type="scientific">Coccomyxa subellipsoidea (strain C-169)</name>
    <name type="common">Green microalga</name>
    <dbReference type="NCBI Taxonomy" id="574566"/>
    <lineage>
        <taxon>Eukaryota</taxon>
        <taxon>Viridiplantae</taxon>
        <taxon>Chlorophyta</taxon>
        <taxon>core chlorophytes</taxon>
        <taxon>Trebouxiophyceae</taxon>
        <taxon>Trebouxiophyceae incertae sedis</taxon>
        <taxon>Coccomyxaceae</taxon>
        <taxon>Coccomyxa</taxon>
        <taxon>Coccomyxa subellipsoidea</taxon>
    </lineage>
</organism>
<dbReference type="EMBL" id="AGSI01000014">
    <property type="protein sequence ID" value="EIE20831.1"/>
    <property type="molecule type" value="Genomic_DNA"/>
</dbReference>
<sequence>MSKNVLRAHTFWHKGFCVSIMMSTLSAKHHYRARALSTSETRSLEKVARTVIR</sequence>